<dbReference type="Pfam" id="PF13432">
    <property type="entry name" value="TPR_16"/>
    <property type="match status" value="2"/>
</dbReference>
<sequence length="562" mass="60679">MFRTLAATLALTLGMQAAEAQVAGPYLAGRQAQIDDSFASSADYLARAMAADPTNLQVLEALTGAYITLGQMDRAVEVGRKVDSLGATSQVANLARLSDHVTLGTWEELLAAMEDGLSVGPLFDTLVRGWALVGTGDGDAAIAAFDALSEEQDASAAFGIYYKALALAALGRFEEAEGVFADTPEMTLTRRGLLARAQILSQLDRSDEAREMLRAETGNNLDDTLGAAEAALADGPLPFTIIPDARAGVAEVSLDVANAVITQTAPSYAVLYSRLAEHLRPDLTDAKLMSAVLFEEMEQFDLAIAAYDSVGTDDPAHTTAQIGRADALSESGQREAATEALRALAKTTPKSPLVHITLGDMLREDGKFTEAEASYDKAIALFDRDERGQWVVYFARGIARERQGNWEGTEVDFQKALELNPGQPQVLNYLGYSLIERRERLDEALDLIEQAVKASPDAGYIVDSLAWGLYRLGRYEEAVEPMERAAALMPVDPVVNDHLGDVLWSVGRKLEAEFQWHRALSFIENDQNGDVDPDRIRRKLEIGLDAVLEEEAADAPEAANGG</sequence>
<dbReference type="Gene3D" id="1.25.40.10">
    <property type="entry name" value="Tetratricopeptide repeat domain"/>
    <property type="match status" value="2"/>
</dbReference>
<feature type="chain" id="PRO_5022042835" evidence="2">
    <location>
        <begin position="21"/>
        <end position="562"/>
    </location>
</feature>
<proteinExistence type="predicted"/>
<dbReference type="Pfam" id="PF14559">
    <property type="entry name" value="TPR_19"/>
    <property type="match status" value="1"/>
</dbReference>
<dbReference type="Proteomes" id="UP000318590">
    <property type="component" value="Unassembled WGS sequence"/>
</dbReference>
<keyword evidence="2" id="KW-0732">Signal</keyword>
<dbReference type="PANTHER" id="PTHR12558:SF13">
    <property type="entry name" value="CELL DIVISION CYCLE PROTEIN 27 HOMOLOG"/>
    <property type="match status" value="1"/>
</dbReference>
<protein>
    <submittedName>
        <fullName evidence="3">Tetratricopeptide repeat protein</fullName>
    </submittedName>
</protein>
<feature type="signal peptide" evidence="2">
    <location>
        <begin position="1"/>
        <end position="20"/>
    </location>
</feature>
<evidence type="ECO:0000313" key="3">
    <source>
        <dbReference type="EMBL" id="TRD21706.1"/>
    </source>
</evidence>
<dbReference type="OrthoDB" id="9766710at2"/>
<evidence type="ECO:0000313" key="4">
    <source>
        <dbReference type="Proteomes" id="UP000318590"/>
    </source>
</evidence>
<gene>
    <name evidence="3" type="ORF">FEV53_08170</name>
</gene>
<dbReference type="AlphaFoldDB" id="A0A547Q5N5"/>
<evidence type="ECO:0000256" key="2">
    <source>
        <dbReference type="SAM" id="SignalP"/>
    </source>
</evidence>
<dbReference type="InterPro" id="IPR011990">
    <property type="entry name" value="TPR-like_helical_dom_sf"/>
</dbReference>
<dbReference type="RefSeq" id="WP_142834315.1">
    <property type="nucleotide sequence ID" value="NZ_VFSV01000010.1"/>
</dbReference>
<keyword evidence="1" id="KW-0802">TPR repeat</keyword>
<dbReference type="PROSITE" id="PS50005">
    <property type="entry name" value="TPR"/>
    <property type="match status" value="1"/>
</dbReference>
<name>A0A547Q5N5_9RHOB</name>
<reference evidence="3 4" key="1">
    <citation type="submission" date="2019-06" db="EMBL/GenBank/DDBJ databases">
        <title>Paenimaribius caenipelagi gen. nov., sp. nov., isolated from a tidal flat.</title>
        <authorList>
            <person name="Yoon J.-H."/>
        </authorList>
    </citation>
    <scope>NUCLEOTIDE SEQUENCE [LARGE SCALE GENOMIC DNA]</scope>
    <source>
        <strain evidence="3 4">JBTF-M29</strain>
    </source>
</reference>
<dbReference type="InterPro" id="IPR019734">
    <property type="entry name" value="TPR_rpt"/>
</dbReference>
<evidence type="ECO:0000256" key="1">
    <source>
        <dbReference type="PROSITE-ProRule" id="PRU00339"/>
    </source>
</evidence>
<keyword evidence="4" id="KW-1185">Reference proteome</keyword>
<accession>A0A547Q5N5</accession>
<organism evidence="3 4">
    <name type="scientific">Palleronia caenipelagi</name>
    <dbReference type="NCBI Taxonomy" id="2489174"/>
    <lineage>
        <taxon>Bacteria</taxon>
        <taxon>Pseudomonadati</taxon>
        <taxon>Pseudomonadota</taxon>
        <taxon>Alphaproteobacteria</taxon>
        <taxon>Rhodobacterales</taxon>
        <taxon>Roseobacteraceae</taxon>
        <taxon>Palleronia</taxon>
    </lineage>
</organism>
<dbReference type="EMBL" id="VFSV01000010">
    <property type="protein sequence ID" value="TRD21706.1"/>
    <property type="molecule type" value="Genomic_DNA"/>
</dbReference>
<feature type="repeat" description="TPR" evidence="1">
    <location>
        <begin position="390"/>
        <end position="423"/>
    </location>
</feature>
<dbReference type="SUPFAM" id="SSF48452">
    <property type="entry name" value="TPR-like"/>
    <property type="match status" value="3"/>
</dbReference>
<dbReference type="PANTHER" id="PTHR12558">
    <property type="entry name" value="CELL DIVISION CYCLE 16,23,27"/>
    <property type="match status" value="1"/>
</dbReference>
<comment type="caution">
    <text evidence="3">The sequence shown here is derived from an EMBL/GenBank/DDBJ whole genome shotgun (WGS) entry which is preliminary data.</text>
</comment>
<dbReference type="SMART" id="SM00028">
    <property type="entry name" value="TPR"/>
    <property type="match status" value="5"/>
</dbReference>